<keyword evidence="2" id="KW-1185">Reference proteome</keyword>
<accession>A0ABY5PNL4</accession>
<name>A0ABY5PNL4_9ACTN</name>
<organism evidence="1 2">
    <name type="scientific">Svornostia abyssi</name>
    <dbReference type="NCBI Taxonomy" id="2898438"/>
    <lineage>
        <taxon>Bacteria</taxon>
        <taxon>Bacillati</taxon>
        <taxon>Actinomycetota</taxon>
        <taxon>Thermoleophilia</taxon>
        <taxon>Solirubrobacterales</taxon>
        <taxon>Baekduiaceae</taxon>
        <taxon>Svornostia</taxon>
    </lineage>
</organism>
<dbReference type="EMBL" id="CP088295">
    <property type="protein sequence ID" value="UUY06246.1"/>
    <property type="molecule type" value="Genomic_DNA"/>
</dbReference>
<reference evidence="2" key="1">
    <citation type="submission" date="2021-11" db="EMBL/GenBank/DDBJ databases">
        <title>Cultivation dependent microbiological survey of springs from the worlds oldest radium mine currently devoted to the extraction of radon-saturated water.</title>
        <authorList>
            <person name="Kapinusova G."/>
            <person name="Smrhova T."/>
            <person name="Strejcek M."/>
            <person name="Suman J."/>
            <person name="Jani K."/>
            <person name="Pajer P."/>
            <person name="Uhlik O."/>
        </authorList>
    </citation>
    <scope>NUCLEOTIDE SEQUENCE [LARGE SCALE GENOMIC DNA]</scope>
    <source>
        <strain evidence="2">J379</strain>
    </source>
</reference>
<proteinExistence type="predicted"/>
<evidence type="ECO:0000313" key="2">
    <source>
        <dbReference type="Proteomes" id="UP001058860"/>
    </source>
</evidence>
<dbReference type="Proteomes" id="UP001058860">
    <property type="component" value="Chromosome"/>
</dbReference>
<evidence type="ECO:0000313" key="1">
    <source>
        <dbReference type="EMBL" id="UUY06246.1"/>
    </source>
</evidence>
<evidence type="ECO:0008006" key="3">
    <source>
        <dbReference type="Google" id="ProtNLM"/>
    </source>
</evidence>
<gene>
    <name evidence="1" type="ORF">LRS13_12280</name>
</gene>
<dbReference type="RefSeq" id="WP_353866671.1">
    <property type="nucleotide sequence ID" value="NZ_CP088295.1"/>
</dbReference>
<protein>
    <recommendedName>
        <fullName evidence="3">DUF2867 domain-containing protein</fullName>
    </recommendedName>
</protein>
<sequence>MARIVNPAVTPTAPQLLQSWLPDAEVVTRHRRRAAADGAALWQAARAIRLDDTRALGRLVRWRIPETPGDLPYAELFARPPFTVLDEGPDWSISGLVGRIWTLARDYPPLDGPDAFTAWATPGTVRVAFAHWVEPDGDGSVLRSEARVQAVDRRAALRLRSLWLAVGPFERLIGAEPLALAAARADRQA</sequence>